<proteinExistence type="predicted"/>
<organism evidence="1 2">
    <name type="scientific">Octadecabacter dasysiphoniae</name>
    <dbReference type="NCBI Taxonomy" id="2909341"/>
    <lineage>
        <taxon>Bacteria</taxon>
        <taxon>Pseudomonadati</taxon>
        <taxon>Pseudomonadota</taxon>
        <taxon>Alphaproteobacteria</taxon>
        <taxon>Rhodobacterales</taxon>
        <taxon>Roseobacteraceae</taxon>
        <taxon>Octadecabacter</taxon>
    </lineage>
</organism>
<evidence type="ECO:0000313" key="1">
    <source>
        <dbReference type="EMBL" id="MCF2872031.1"/>
    </source>
</evidence>
<comment type="caution">
    <text evidence="1">The sequence shown here is derived from an EMBL/GenBank/DDBJ whole genome shotgun (WGS) entry which is preliminary data.</text>
</comment>
<protein>
    <recommendedName>
        <fullName evidence="3">Ferric siderophore reductase C-terminal domain-containing protein</fullName>
    </recommendedName>
</protein>
<dbReference type="RefSeq" id="WP_235226357.1">
    <property type="nucleotide sequence ID" value="NZ_JAKGAQ010000003.1"/>
</dbReference>
<dbReference type="EMBL" id="JAKGAQ010000003">
    <property type="protein sequence ID" value="MCF2872031.1"/>
    <property type="molecule type" value="Genomic_DNA"/>
</dbReference>
<reference evidence="1 2" key="1">
    <citation type="submission" date="2022-01" db="EMBL/GenBank/DDBJ databases">
        <title>Octadecabacter sp. nov., isolated from a marine alga.</title>
        <authorList>
            <person name="Jin M.S."/>
            <person name="Kim H.M."/>
            <person name="Han D.M."/>
            <person name="Jung J.J."/>
            <person name="Jeon C.O."/>
        </authorList>
    </citation>
    <scope>NUCLEOTIDE SEQUENCE [LARGE SCALE GENOMIC DNA]</scope>
    <source>
        <strain evidence="1 2">G9-8</strain>
    </source>
</reference>
<keyword evidence="2" id="KW-1185">Reference proteome</keyword>
<name>A0ABS9CXN8_9RHOB</name>
<evidence type="ECO:0000313" key="2">
    <source>
        <dbReference type="Proteomes" id="UP001200557"/>
    </source>
</evidence>
<sequence length="273" mass="30247">MSEIPPALHDLIADLAPLEGAFSPVLSMGRCSAANLSLSDITDDCARRLMADVALSEPDGDAKLAAAYLIATVSWNVCEPLAGLALRGLWIVAAKQDAIALSERFVHWEQDREKGVSLTFDLTINETAVAFADVPAPREFAKVLEQLHAPLIETLHRVCGLSRSALWRLVSDSLASAFLEQGRAIDQAEIAIGRARRILRDRGSKLFNKQTNFEWISLPEAPDIGDWMRLRGGCCRYYTSGRSDAEYCTTCVLRSADSRRDRYRDHLRQTKLS</sequence>
<accession>A0ABS9CXN8</accession>
<dbReference type="Proteomes" id="UP001200557">
    <property type="component" value="Unassembled WGS sequence"/>
</dbReference>
<gene>
    <name evidence="1" type="ORF">L0664_13230</name>
</gene>
<evidence type="ECO:0008006" key="3">
    <source>
        <dbReference type="Google" id="ProtNLM"/>
    </source>
</evidence>